<accession>A0AAD7KZL0</accession>
<dbReference type="AlphaFoldDB" id="A0AAD7KZL0"/>
<feature type="region of interest" description="Disordered" evidence="1">
    <location>
        <begin position="315"/>
        <end position="338"/>
    </location>
</feature>
<reference evidence="3" key="1">
    <citation type="journal article" date="2023" name="Science">
        <title>Elucidation of the pathway for biosynthesis of saponin adjuvants from the soapbark tree.</title>
        <authorList>
            <person name="Reed J."/>
            <person name="Orme A."/>
            <person name="El-Demerdash A."/>
            <person name="Owen C."/>
            <person name="Martin L.B.B."/>
            <person name="Misra R.C."/>
            <person name="Kikuchi S."/>
            <person name="Rejzek M."/>
            <person name="Martin A.C."/>
            <person name="Harkess A."/>
            <person name="Leebens-Mack J."/>
            <person name="Louveau T."/>
            <person name="Stephenson M.J."/>
            <person name="Osbourn A."/>
        </authorList>
    </citation>
    <scope>NUCLEOTIDE SEQUENCE</scope>
    <source>
        <strain evidence="3">S10</strain>
    </source>
</reference>
<gene>
    <name evidence="3" type="ORF">O6P43_029167</name>
</gene>
<evidence type="ECO:0000256" key="1">
    <source>
        <dbReference type="SAM" id="MobiDB-lite"/>
    </source>
</evidence>
<dbReference type="EMBL" id="JARAOO010000012">
    <property type="protein sequence ID" value="KAJ7948727.1"/>
    <property type="molecule type" value="Genomic_DNA"/>
</dbReference>
<proteinExistence type="predicted"/>
<dbReference type="PANTHER" id="PTHR34199">
    <property type="entry name" value="NUMOD3 MOTIF FAMILY PROTEIN, EXPRESSED"/>
    <property type="match status" value="1"/>
</dbReference>
<dbReference type="Pfam" id="PF07460">
    <property type="entry name" value="NUMOD3"/>
    <property type="match status" value="1"/>
</dbReference>
<name>A0AAD7KZL0_QUISA</name>
<dbReference type="GO" id="GO:0003677">
    <property type="term" value="F:DNA binding"/>
    <property type="evidence" value="ECO:0007669"/>
    <property type="project" value="InterPro"/>
</dbReference>
<feature type="domain" description="Nuclease associated modular" evidence="2">
    <location>
        <begin position="114"/>
        <end position="141"/>
    </location>
</feature>
<protein>
    <submittedName>
        <fullName evidence="3">Nuclease associated modular domain</fullName>
    </submittedName>
</protein>
<evidence type="ECO:0000259" key="2">
    <source>
        <dbReference type="Pfam" id="PF07460"/>
    </source>
</evidence>
<feature type="compositionally biased region" description="Basic and acidic residues" evidence="1">
    <location>
        <begin position="315"/>
        <end position="327"/>
    </location>
</feature>
<sequence length="416" mass="47519">MHVIYSKIPCFHSLFSGGHRHFPPGVAQRNQHTPVVINVSPSLAFPSSFSRIYSMDISVNVGDVSDSGKSCQSKVGINSYEKQIFNKENEVEVVGYNDSPETVSDKNHKEMQRRKKIGLANKGRVPWNKGRKHSAAARERIKQRTIEALRDPKVRKKMTEHPRPHSEQIKLKISSSLKHVWQERLKLKQSREKLFLAWAGSIANVAKKGGYGEEELDWDSYNKIKQKLALQGHLLNAEKVKVKKMAKMRAKNFFLSWAKCIAKAAKKGGLGERELDWNSYDKIKQEKAKAKEIARLRAEEQAQLKAIKKVMLTQKKKEQEEKTEARGEKKRRRCRKEDGDDLALAQGFKLNHRTRKSRIRKSINGLVSSKAGTLSSNFPAWEKLDLELIKTGKMRKEVSLADQIQAARDKKAEFTV</sequence>
<evidence type="ECO:0000313" key="4">
    <source>
        <dbReference type="Proteomes" id="UP001163823"/>
    </source>
</evidence>
<evidence type="ECO:0000313" key="3">
    <source>
        <dbReference type="EMBL" id="KAJ7948727.1"/>
    </source>
</evidence>
<dbReference type="KEGG" id="qsa:O6P43_029167"/>
<dbReference type="InterPro" id="IPR003611">
    <property type="entry name" value="NUMOD3"/>
</dbReference>
<comment type="caution">
    <text evidence="3">The sequence shown here is derived from an EMBL/GenBank/DDBJ whole genome shotgun (WGS) entry which is preliminary data.</text>
</comment>
<dbReference type="PANTHER" id="PTHR34199:SF1">
    <property type="entry name" value="HISTONE-LYSINE N-METHYLTRANSFERASE, H3 LYSINE-79 SPECIFIC-LIKE PROTEIN"/>
    <property type="match status" value="1"/>
</dbReference>
<organism evidence="3 4">
    <name type="scientific">Quillaja saponaria</name>
    <name type="common">Soap bark tree</name>
    <dbReference type="NCBI Taxonomy" id="32244"/>
    <lineage>
        <taxon>Eukaryota</taxon>
        <taxon>Viridiplantae</taxon>
        <taxon>Streptophyta</taxon>
        <taxon>Embryophyta</taxon>
        <taxon>Tracheophyta</taxon>
        <taxon>Spermatophyta</taxon>
        <taxon>Magnoliopsida</taxon>
        <taxon>eudicotyledons</taxon>
        <taxon>Gunneridae</taxon>
        <taxon>Pentapetalae</taxon>
        <taxon>rosids</taxon>
        <taxon>fabids</taxon>
        <taxon>Fabales</taxon>
        <taxon>Quillajaceae</taxon>
        <taxon>Quillaja</taxon>
    </lineage>
</organism>
<keyword evidence="4" id="KW-1185">Reference proteome</keyword>
<dbReference type="Proteomes" id="UP001163823">
    <property type="component" value="Chromosome 12"/>
</dbReference>